<name>F3ZNC2_9BACE</name>
<organism evidence="2 3">
    <name type="scientific">Bacteroides coprosuis DSM 18011</name>
    <dbReference type="NCBI Taxonomy" id="679937"/>
    <lineage>
        <taxon>Bacteria</taxon>
        <taxon>Pseudomonadati</taxon>
        <taxon>Bacteroidota</taxon>
        <taxon>Bacteroidia</taxon>
        <taxon>Bacteroidales</taxon>
        <taxon>Bacteroidaceae</taxon>
        <taxon>Bacteroides</taxon>
    </lineage>
</organism>
<dbReference type="AlphaFoldDB" id="F3ZNC2"/>
<dbReference type="STRING" id="679937.Bcop_1259"/>
<feature type="domain" description="DUF7833" evidence="1">
    <location>
        <begin position="150"/>
        <end position="208"/>
    </location>
</feature>
<sequence>MNYILETNAFYDWLETNPLSANAINVWHALMSVSNKTYWKEDFTVAISVLELKTGLSKKSIERGRTELAKRKRLTWKKRSGNQSAEYTLISFVEEESLEDAQVDAQPDAQVVVQTVSQPVAINKLNQTKQSIFIDGEEFFLVDSLQATLTALLEDRSYLELMCMNFKIRDIPILENHLKQFFAELSTRGEVYKSEKDAKSHFANWLKIQLKKKGTHYAQNQSTHTPTIRLEDNSSSTAWRNTANASSTGLEAIINSISIGG</sequence>
<dbReference type="Proteomes" id="UP000018439">
    <property type="component" value="Chromosome"/>
</dbReference>
<evidence type="ECO:0000313" key="3">
    <source>
        <dbReference type="Proteomes" id="UP000018439"/>
    </source>
</evidence>
<dbReference type="GO" id="GO:0004519">
    <property type="term" value="F:endonuclease activity"/>
    <property type="evidence" value="ECO:0007669"/>
    <property type="project" value="UniProtKB-KW"/>
</dbReference>
<dbReference type="OrthoDB" id="1442826at2"/>
<evidence type="ECO:0000313" key="2">
    <source>
        <dbReference type="EMBL" id="EGJ71462.1"/>
    </source>
</evidence>
<protein>
    <submittedName>
        <fullName evidence="2">Restriction endonuclease specificity (S) protein, putative</fullName>
    </submittedName>
</protein>
<keyword evidence="2" id="KW-0378">Hydrolase</keyword>
<dbReference type="InterPro" id="IPR057155">
    <property type="entry name" value="DUF7833"/>
</dbReference>
<keyword evidence="3" id="KW-1185">Reference proteome</keyword>
<reference evidence="2 3" key="1">
    <citation type="journal article" date="2011" name="Stand. Genomic Sci.">
        <title>Non-contiguous finished genome sequence of Bacteroides coprosuis type strain (PC139).</title>
        <authorList>
            <person name="Land M."/>
            <person name="Held B."/>
            <person name="Gronow S."/>
            <person name="Abt B."/>
            <person name="Lucas S."/>
            <person name="Del Rio T.G."/>
            <person name="Nolan M."/>
            <person name="Tice H."/>
            <person name="Cheng J.F."/>
            <person name="Pitluck S."/>
            <person name="Liolios K."/>
            <person name="Pagani I."/>
            <person name="Ivanova N."/>
            <person name="Mavromatis K."/>
            <person name="Mikhailova N."/>
            <person name="Pati A."/>
            <person name="Tapia R."/>
            <person name="Han C."/>
            <person name="Goodwin L."/>
            <person name="Chen A."/>
            <person name="Palaniappan K."/>
            <person name="Hauser L."/>
            <person name="Brambilla E.M."/>
            <person name="Rohde M."/>
            <person name="Goker M."/>
            <person name="Detter J.C."/>
            <person name="Woyke T."/>
            <person name="Bristow J."/>
            <person name="Eisen J.A."/>
            <person name="Markowitz V."/>
            <person name="Hugenholtz P."/>
            <person name="Kyrpides N.C."/>
            <person name="Klenk H.P."/>
            <person name="Lapidus A."/>
        </authorList>
    </citation>
    <scope>NUCLEOTIDE SEQUENCE</scope>
    <source>
        <strain evidence="2 3">DSM 18011</strain>
    </source>
</reference>
<accession>F3ZNC2</accession>
<keyword evidence="2" id="KW-0255">Endonuclease</keyword>
<dbReference type="HOGENOM" id="CLU_082052_0_0_10"/>
<dbReference type="Pfam" id="PF25200">
    <property type="entry name" value="DUF7833"/>
    <property type="match status" value="1"/>
</dbReference>
<keyword evidence="2" id="KW-0540">Nuclease</keyword>
<gene>
    <name evidence="2" type="ORF">Bcop_1259</name>
</gene>
<evidence type="ECO:0000259" key="1">
    <source>
        <dbReference type="Pfam" id="PF25200"/>
    </source>
</evidence>
<dbReference type="EMBL" id="CM001167">
    <property type="protein sequence ID" value="EGJ71462.1"/>
    <property type="molecule type" value="Genomic_DNA"/>
</dbReference>
<dbReference type="eggNOG" id="COG3935">
    <property type="taxonomic scope" value="Bacteria"/>
</dbReference>
<proteinExistence type="predicted"/>